<organism evidence="1 2">
    <name type="scientific">Phyllosticta citricarpa</name>
    <dbReference type="NCBI Taxonomy" id="55181"/>
    <lineage>
        <taxon>Eukaryota</taxon>
        <taxon>Fungi</taxon>
        <taxon>Dikarya</taxon>
        <taxon>Ascomycota</taxon>
        <taxon>Pezizomycotina</taxon>
        <taxon>Dothideomycetes</taxon>
        <taxon>Dothideomycetes incertae sedis</taxon>
        <taxon>Botryosphaeriales</taxon>
        <taxon>Phyllostictaceae</taxon>
        <taxon>Phyllosticta</taxon>
    </lineage>
</organism>
<sequence length="81" mass="7837">MGRMLGSGSGGGGLDRVVSATDLELVPSLVLMSLLLVVSSSLASSVGASHSSTALGVSLLTDGELSGTGVSYATEGVPCNP</sequence>
<evidence type="ECO:0000313" key="2">
    <source>
        <dbReference type="Proteomes" id="UP001365128"/>
    </source>
</evidence>
<accession>A0ABR1M629</accession>
<dbReference type="Proteomes" id="UP001365128">
    <property type="component" value="Unassembled WGS sequence"/>
</dbReference>
<keyword evidence="2" id="KW-1185">Reference proteome</keyword>
<evidence type="ECO:0008006" key="3">
    <source>
        <dbReference type="Google" id="ProtNLM"/>
    </source>
</evidence>
<reference evidence="1 2" key="1">
    <citation type="submission" date="2024-04" db="EMBL/GenBank/DDBJ databases">
        <title>Phyllosticta paracitricarpa is synonymous to the EU quarantine fungus P. citricarpa based on phylogenomic analyses.</title>
        <authorList>
            <consortium name="Lawrence Berkeley National Laboratory"/>
            <person name="Van Ingen-Buijs V.A."/>
            <person name="Van Westerhoven A.C."/>
            <person name="Haridas S."/>
            <person name="Skiadas P."/>
            <person name="Martin F."/>
            <person name="Groenewald J.Z."/>
            <person name="Crous P.W."/>
            <person name="Seidl M.F."/>
        </authorList>
    </citation>
    <scope>NUCLEOTIDE SEQUENCE [LARGE SCALE GENOMIC DNA]</scope>
    <source>
        <strain evidence="1 2">CBS 122670</strain>
    </source>
</reference>
<proteinExistence type="predicted"/>
<protein>
    <recommendedName>
        <fullName evidence="3">Secreted protein</fullName>
    </recommendedName>
</protein>
<dbReference type="EMBL" id="JBBPDW010000022">
    <property type="protein sequence ID" value="KAK7543039.1"/>
    <property type="molecule type" value="Genomic_DNA"/>
</dbReference>
<evidence type="ECO:0000313" key="1">
    <source>
        <dbReference type="EMBL" id="KAK7543039.1"/>
    </source>
</evidence>
<comment type="caution">
    <text evidence="1">The sequence shown here is derived from an EMBL/GenBank/DDBJ whole genome shotgun (WGS) entry which is preliminary data.</text>
</comment>
<name>A0ABR1M629_9PEZI</name>
<gene>
    <name evidence="1" type="ORF">IWX46DRAFT_604360</name>
</gene>